<evidence type="ECO:0008006" key="3">
    <source>
        <dbReference type="Google" id="ProtNLM"/>
    </source>
</evidence>
<organism evidence="1 2">
    <name type="scientific">Gimesia aquarii</name>
    <dbReference type="NCBI Taxonomy" id="2527964"/>
    <lineage>
        <taxon>Bacteria</taxon>
        <taxon>Pseudomonadati</taxon>
        <taxon>Planctomycetota</taxon>
        <taxon>Planctomycetia</taxon>
        <taxon>Planctomycetales</taxon>
        <taxon>Planctomycetaceae</taxon>
        <taxon>Gimesia</taxon>
    </lineage>
</organism>
<gene>
    <name evidence="1" type="ORF">V144x_18590</name>
</gene>
<dbReference type="KEGG" id="gaw:V144x_18590"/>
<dbReference type="Proteomes" id="UP000318704">
    <property type="component" value="Chromosome"/>
</dbReference>
<dbReference type="EMBL" id="CP037920">
    <property type="protein sequence ID" value="QDT96404.1"/>
    <property type="molecule type" value="Genomic_DNA"/>
</dbReference>
<dbReference type="InterPro" id="IPR025365">
    <property type="entry name" value="DUF4269"/>
</dbReference>
<name>A0A517VTR3_9PLAN</name>
<dbReference type="AlphaFoldDB" id="A0A517VTR3"/>
<accession>A0A517VTR3</accession>
<protein>
    <recommendedName>
        <fullName evidence="3">DUF4269 domain-containing protein</fullName>
    </recommendedName>
</protein>
<proteinExistence type="predicted"/>
<dbReference type="RefSeq" id="WP_144984457.1">
    <property type="nucleotide sequence ID" value="NZ_CP037920.1"/>
</dbReference>
<evidence type="ECO:0000313" key="1">
    <source>
        <dbReference type="EMBL" id="QDT96404.1"/>
    </source>
</evidence>
<sequence>MRLDFEQVIQKLSILARLREFDPQIIGTPPLGIELETSDIDIACSANNLARFKDVTSTEFSTFKNFQCRNSYLQNQHSVIVQFQAYDWEIELFCQTIPVNQQWGVRHFNIEQRLLNLEPKLRSIVMQLKQEGLKTEPAFARALGLPGDPYASILNLENMNDTELAHLIGNRS</sequence>
<evidence type="ECO:0000313" key="2">
    <source>
        <dbReference type="Proteomes" id="UP000318704"/>
    </source>
</evidence>
<dbReference type="Pfam" id="PF14091">
    <property type="entry name" value="DUF4269"/>
    <property type="match status" value="1"/>
</dbReference>
<reference evidence="1 2" key="1">
    <citation type="submission" date="2019-03" db="EMBL/GenBank/DDBJ databases">
        <title>Deep-cultivation of Planctomycetes and their phenomic and genomic characterization uncovers novel biology.</title>
        <authorList>
            <person name="Wiegand S."/>
            <person name="Jogler M."/>
            <person name="Boedeker C."/>
            <person name="Pinto D."/>
            <person name="Vollmers J."/>
            <person name="Rivas-Marin E."/>
            <person name="Kohn T."/>
            <person name="Peeters S.H."/>
            <person name="Heuer A."/>
            <person name="Rast P."/>
            <person name="Oberbeckmann S."/>
            <person name="Bunk B."/>
            <person name="Jeske O."/>
            <person name="Meyerdierks A."/>
            <person name="Storesund J.E."/>
            <person name="Kallscheuer N."/>
            <person name="Luecker S."/>
            <person name="Lage O.M."/>
            <person name="Pohl T."/>
            <person name="Merkel B.J."/>
            <person name="Hornburger P."/>
            <person name="Mueller R.-W."/>
            <person name="Bruemmer F."/>
            <person name="Labrenz M."/>
            <person name="Spormann A.M."/>
            <person name="Op den Camp H."/>
            <person name="Overmann J."/>
            <person name="Amann R."/>
            <person name="Jetten M.S.M."/>
            <person name="Mascher T."/>
            <person name="Medema M.H."/>
            <person name="Devos D.P."/>
            <person name="Kaster A.-K."/>
            <person name="Ovreas L."/>
            <person name="Rohde M."/>
            <person name="Galperin M.Y."/>
            <person name="Jogler C."/>
        </authorList>
    </citation>
    <scope>NUCLEOTIDE SEQUENCE [LARGE SCALE GENOMIC DNA]</scope>
    <source>
        <strain evidence="1 2">V144</strain>
    </source>
</reference>